<protein>
    <submittedName>
        <fullName evidence="1">Uncharacterized protein</fullName>
    </submittedName>
</protein>
<evidence type="ECO:0000313" key="1">
    <source>
        <dbReference type="EMBL" id="KAJ6710444.1"/>
    </source>
</evidence>
<accession>A0A9Q0YUD1</accession>
<organism evidence="1 2">
    <name type="scientific">Salix koriyanagi</name>
    <dbReference type="NCBI Taxonomy" id="2511006"/>
    <lineage>
        <taxon>Eukaryota</taxon>
        <taxon>Viridiplantae</taxon>
        <taxon>Streptophyta</taxon>
        <taxon>Embryophyta</taxon>
        <taxon>Tracheophyta</taxon>
        <taxon>Spermatophyta</taxon>
        <taxon>Magnoliopsida</taxon>
        <taxon>eudicotyledons</taxon>
        <taxon>Gunneridae</taxon>
        <taxon>Pentapetalae</taxon>
        <taxon>rosids</taxon>
        <taxon>fabids</taxon>
        <taxon>Malpighiales</taxon>
        <taxon>Salicaceae</taxon>
        <taxon>Saliceae</taxon>
        <taxon>Salix</taxon>
    </lineage>
</organism>
<comment type="caution">
    <text evidence="1">The sequence shown here is derived from an EMBL/GenBank/DDBJ whole genome shotgun (WGS) entry which is preliminary data.</text>
</comment>
<gene>
    <name evidence="1" type="ORF">OIU74_011344</name>
</gene>
<reference evidence="1" key="1">
    <citation type="submission" date="2022-11" db="EMBL/GenBank/DDBJ databases">
        <authorList>
            <person name="Hyden B.L."/>
            <person name="Feng K."/>
            <person name="Yates T."/>
            <person name="Jawdy S."/>
            <person name="Smart L.B."/>
            <person name="Muchero W."/>
        </authorList>
    </citation>
    <scope>NUCLEOTIDE SEQUENCE</scope>
    <source>
        <tissue evidence="1">Shoot tip</tissue>
    </source>
</reference>
<dbReference type="EMBL" id="JAPFFM010000015">
    <property type="protein sequence ID" value="KAJ6710444.1"/>
    <property type="molecule type" value="Genomic_DNA"/>
</dbReference>
<evidence type="ECO:0000313" key="2">
    <source>
        <dbReference type="Proteomes" id="UP001151752"/>
    </source>
</evidence>
<keyword evidence="2" id="KW-1185">Reference proteome</keyword>
<dbReference type="Proteomes" id="UP001151752">
    <property type="component" value="Chromosome 2"/>
</dbReference>
<sequence>MSRCDCHGGRAGGGCRRLKMVVCSSASSPLLPKWKELLTGNGGRREEVGWPGLIYGREVERRGGDNEVGGCCGVAGGTYERRDGNKLMGGGFS</sequence>
<name>A0A9Q0YUD1_9ROSI</name>
<dbReference type="AlphaFoldDB" id="A0A9Q0YUD1"/>
<proteinExistence type="predicted"/>
<reference evidence="1" key="2">
    <citation type="journal article" date="2023" name="Int. J. Mol. Sci.">
        <title>De Novo Assembly and Annotation of 11 Diverse Shrub Willow (Salix) Genomes Reveals Novel Gene Organization in Sex-Linked Regions.</title>
        <authorList>
            <person name="Hyden B."/>
            <person name="Feng K."/>
            <person name="Yates T.B."/>
            <person name="Jawdy S."/>
            <person name="Cereghino C."/>
            <person name="Smart L.B."/>
            <person name="Muchero W."/>
        </authorList>
    </citation>
    <scope>NUCLEOTIDE SEQUENCE</scope>
    <source>
        <tissue evidence="1">Shoot tip</tissue>
    </source>
</reference>